<dbReference type="AlphaFoldDB" id="A0A974DPU0"/>
<accession>A0A974DPU0</accession>
<sequence>MPSNLACPTIIVCSRKTVIVAHKLLKKSNCRVDLNSGTPKHKGWIPWGPNPKATNEICGQCVYTLTGGQLW</sequence>
<evidence type="ECO:0000313" key="1">
    <source>
        <dbReference type="EMBL" id="OCT95707.1"/>
    </source>
</evidence>
<proteinExistence type="predicted"/>
<organism evidence="1 2">
    <name type="scientific">Xenopus laevis</name>
    <name type="common">African clawed frog</name>
    <dbReference type="NCBI Taxonomy" id="8355"/>
    <lineage>
        <taxon>Eukaryota</taxon>
        <taxon>Metazoa</taxon>
        <taxon>Chordata</taxon>
        <taxon>Craniata</taxon>
        <taxon>Vertebrata</taxon>
        <taxon>Euteleostomi</taxon>
        <taxon>Amphibia</taxon>
        <taxon>Batrachia</taxon>
        <taxon>Anura</taxon>
        <taxon>Pipoidea</taxon>
        <taxon>Pipidae</taxon>
        <taxon>Xenopodinae</taxon>
        <taxon>Xenopus</taxon>
        <taxon>Xenopus</taxon>
    </lineage>
</organism>
<gene>
    <name evidence="1" type="ORF">XELAEV_18013395mg</name>
</gene>
<protein>
    <submittedName>
        <fullName evidence="1">Uncharacterized protein</fullName>
    </submittedName>
</protein>
<reference evidence="2" key="1">
    <citation type="journal article" date="2016" name="Nature">
        <title>Genome evolution in the allotetraploid frog Xenopus laevis.</title>
        <authorList>
            <person name="Session A.M."/>
            <person name="Uno Y."/>
            <person name="Kwon T."/>
            <person name="Chapman J.A."/>
            <person name="Toyoda A."/>
            <person name="Takahashi S."/>
            <person name="Fukui A."/>
            <person name="Hikosaka A."/>
            <person name="Suzuki A."/>
            <person name="Kondo M."/>
            <person name="van Heeringen S.J."/>
            <person name="Quigley I."/>
            <person name="Heinz S."/>
            <person name="Ogino H."/>
            <person name="Ochi H."/>
            <person name="Hellsten U."/>
            <person name="Lyons J.B."/>
            <person name="Simakov O."/>
            <person name="Putnam N."/>
            <person name="Stites J."/>
            <person name="Kuroki Y."/>
            <person name="Tanaka T."/>
            <person name="Michiue T."/>
            <person name="Watanabe M."/>
            <person name="Bogdanovic O."/>
            <person name="Lister R."/>
            <person name="Georgiou G."/>
            <person name="Paranjpe S.S."/>
            <person name="van Kruijsbergen I."/>
            <person name="Shu S."/>
            <person name="Carlson J."/>
            <person name="Kinoshita T."/>
            <person name="Ohta Y."/>
            <person name="Mawaribuchi S."/>
            <person name="Jenkins J."/>
            <person name="Grimwood J."/>
            <person name="Schmutz J."/>
            <person name="Mitros T."/>
            <person name="Mozaffari S.V."/>
            <person name="Suzuki Y."/>
            <person name="Haramoto Y."/>
            <person name="Yamamoto T.S."/>
            <person name="Takagi C."/>
            <person name="Heald R."/>
            <person name="Miller K."/>
            <person name="Haudenschild C."/>
            <person name="Kitzman J."/>
            <person name="Nakayama T."/>
            <person name="Izutsu Y."/>
            <person name="Robert J."/>
            <person name="Fortriede J."/>
            <person name="Burns K."/>
            <person name="Lotay V."/>
            <person name="Karimi K."/>
            <person name="Yasuoka Y."/>
            <person name="Dichmann D.S."/>
            <person name="Flajnik M.F."/>
            <person name="Houston D.W."/>
            <person name="Shendure J."/>
            <person name="DuPasquier L."/>
            <person name="Vize P.D."/>
            <person name="Zorn A.M."/>
            <person name="Ito M."/>
            <person name="Marcotte E.M."/>
            <person name="Wallingford J.B."/>
            <person name="Ito Y."/>
            <person name="Asashima M."/>
            <person name="Ueno N."/>
            <person name="Matsuda Y."/>
            <person name="Veenstra G.J."/>
            <person name="Fujiyama A."/>
            <person name="Harland R.M."/>
            <person name="Taira M."/>
            <person name="Rokhsar D.S."/>
        </authorList>
    </citation>
    <scope>NUCLEOTIDE SEQUENCE [LARGE SCALE GENOMIC DNA]</scope>
    <source>
        <strain evidence="2">J</strain>
    </source>
</reference>
<dbReference type="EMBL" id="CM004468">
    <property type="protein sequence ID" value="OCT95707.1"/>
    <property type="molecule type" value="Genomic_DNA"/>
</dbReference>
<name>A0A974DPU0_XENLA</name>
<dbReference type="Proteomes" id="UP000694892">
    <property type="component" value="Chromosome 2L"/>
</dbReference>
<evidence type="ECO:0000313" key="2">
    <source>
        <dbReference type="Proteomes" id="UP000694892"/>
    </source>
</evidence>